<dbReference type="GO" id="GO:0042393">
    <property type="term" value="F:histone binding"/>
    <property type="evidence" value="ECO:0007669"/>
    <property type="project" value="TreeGrafter"/>
</dbReference>
<feature type="compositionally biased region" description="Basic and acidic residues" evidence="18">
    <location>
        <begin position="571"/>
        <end position="589"/>
    </location>
</feature>
<dbReference type="InterPro" id="IPR011993">
    <property type="entry name" value="PH-like_dom_sf"/>
</dbReference>
<dbReference type="Proteomes" id="UP000320333">
    <property type="component" value="Unassembled WGS sequence"/>
</dbReference>
<dbReference type="InterPro" id="IPR024954">
    <property type="entry name" value="SSRP1_DD"/>
</dbReference>
<dbReference type="GO" id="GO:0003677">
    <property type="term" value="F:DNA binding"/>
    <property type="evidence" value="ECO:0007669"/>
    <property type="project" value="UniProtKB-UniRule"/>
</dbReference>
<dbReference type="InterPro" id="IPR011527">
    <property type="entry name" value="ABC1_TM_dom"/>
</dbReference>
<dbReference type="GO" id="GO:0031491">
    <property type="term" value="F:nucleosome binding"/>
    <property type="evidence" value="ECO:0007669"/>
    <property type="project" value="TreeGrafter"/>
</dbReference>
<evidence type="ECO:0000256" key="1">
    <source>
        <dbReference type="ARBA" id="ARBA00004141"/>
    </source>
</evidence>
<dbReference type="CDD" id="cd13231">
    <property type="entry name" value="PH2_SSRP1-like"/>
    <property type="match status" value="1"/>
</dbReference>
<accession>A0A507FPC5</accession>
<dbReference type="STRING" id="246404.A0A507FPC5"/>
<dbReference type="PROSITE" id="PS50929">
    <property type="entry name" value="ABC_TM1F"/>
    <property type="match status" value="1"/>
</dbReference>
<evidence type="ECO:0000256" key="17">
    <source>
        <dbReference type="PROSITE-ProRule" id="PRU00267"/>
    </source>
</evidence>
<feature type="compositionally biased region" description="Acidic residues" evidence="18">
    <location>
        <begin position="517"/>
        <end position="543"/>
    </location>
</feature>
<dbReference type="PROSITE" id="PS00211">
    <property type="entry name" value="ABC_TRANSPORTER_1"/>
    <property type="match status" value="1"/>
</dbReference>
<evidence type="ECO:0000259" key="20">
    <source>
        <dbReference type="PROSITE" id="PS50118"/>
    </source>
</evidence>
<evidence type="ECO:0000256" key="19">
    <source>
        <dbReference type="SAM" id="Phobius"/>
    </source>
</evidence>
<keyword evidence="11 19" id="KW-1133">Transmembrane helix</keyword>
<gene>
    <name evidence="23" type="ORF">CcCBS67573_g00459</name>
</gene>
<dbReference type="SUPFAM" id="SSF50729">
    <property type="entry name" value="PH domain-like"/>
    <property type="match status" value="1"/>
</dbReference>
<dbReference type="CDD" id="cd13230">
    <property type="entry name" value="PH1_SSRP1-like"/>
    <property type="match status" value="1"/>
</dbReference>
<dbReference type="GO" id="GO:0016020">
    <property type="term" value="C:membrane"/>
    <property type="evidence" value="ECO:0007669"/>
    <property type="project" value="UniProtKB-SubCell"/>
</dbReference>
<feature type="compositionally biased region" description="Acidic residues" evidence="18">
    <location>
        <begin position="489"/>
        <end position="498"/>
    </location>
</feature>
<dbReference type="InterPro" id="IPR009071">
    <property type="entry name" value="HMG_box_dom"/>
</dbReference>
<dbReference type="GO" id="GO:0140359">
    <property type="term" value="F:ABC-type transporter activity"/>
    <property type="evidence" value="ECO:0007669"/>
    <property type="project" value="InterPro"/>
</dbReference>
<dbReference type="GO" id="GO:0016887">
    <property type="term" value="F:ATP hydrolysis activity"/>
    <property type="evidence" value="ECO:0007669"/>
    <property type="project" value="InterPro"/>
</dbReference>
<keyword evidence="12" id="KW-0805">Transcription regulation</keyword>
<evidence type="ECO:0000256" key="6">
    <source>
        <dbReference type="ARBA" id="ARBA00022692"/>
    </source>
</evidence>
<dbReference type="Pfam" id="PF00664">
    <property type="entry name" value="ABC_membrane"/>
    <property type="match status" value="1"/>
</dbReference>
<evidence type="ECO:0000256" key="10">
    <source>
        <dbReference type="ARBA" id="ARBA00022840"/>
    </source>
</evidence>
<evidence type="ECO:0000259" key="21">
    <source>
        <dbReference type="PROSITE" id="PS50893"/>
    </source>
</evidence>
<dbReference type="Pfam" id="PF00005">
    <property type="entry name" value="ABC_tran"/>
    <property type="match status" value="1"/>
</dbReference>
<proteinExistence type="inferred from homology"/>
<dbReference type="InterPro" id="IPR003439">
    <property type="entry name" value="ABC_transporter-like_ATP-bd"/>
</dbReference>
<evidence type="ECO:0000256" key="3">
    <source>
        <dbReference type="ARBA" id="ARBA00010060"/>
    </source>
</evidence>
<evidence type="ECO:0000256" key="11">
    <source>
        <dbReference type="ARBA" id="ARBA00022989"/>
    </source>
</evidence>
<evidence type="ECO:0000256" key="14">
    <source>
        <dbReference type="ARBA" id="ARBA00023163"/>
    </source>
</evidence>
<sequence>MGTEIRSTYDNIFIGGRNGAPIMGKFKLAERGIGFQEAVSKKVTTMRADEIRHTAWLRCAKDFQLRIELANGNVFKFDGFPRESFDAVADALRINYKITLEAREVSLRGYNWGKAEFQGSFLSFNIGNKSSFEIPLTDVANTAPIGKQDVSIEFQQPEPALNNQFNGACREDTLVEMHFHIPGMAVASQVDETGKQMRDKDALVVREGAEEGEIDEEPVLGEDGEALTAAALFCDTIKTRADVGAAQGDSLVSFDDLLCLTPRGRFEVDMFATFFRIRGKSNDYRILFNSIKRMFLLPKPDDLHTMFVIQLEPPLRQGQTRYPFLVFQFDRDEEIDATIKLDQETITAQYDTRVRKDYDGPMFLVVSEIFKGLSNVNIISPGLSYKSMQGYSGVKCALKANEAFLYPLEKSFVSVPKPATLIPHVEVSAITFSRVNSASSNTKTFEMKISTTNGEFAFTSISREEYSALAEYCRNKKLRVTTELGDGVGDYDDDENEDGDKKRKRALNLKDPLSGGGEEDSESEDEDFEDKGSDSDVDLEYDTDASGSDASDDEEGSNAGSNANASDDEEAATKAKPEKKEKKEKKDKSSSSQKDGAPEKKKVKKDPNAPKGPQSSFFLFSSAVRGQVKEEDPSLSVPDISKKIGAMWKEISADEKKKFEDLAGEDKKRYKDEMAVYERSKASASSSFKSSGGEKVKSSEYVDEDDDITRKRFQMLLGIARCQSNRLTRVGRLVQHAPLFPMEAKALFIRSASTSNSESPFLAALKKRNAPESTPSSSSSLPINGKASNQALSLSSDVSILRELSAYLWPKGHLGIKLRVVTALSLLVGGKLLNVSVPLFFKEVVDSINSAVSVSVAVSDTASTAISAVSTAAASPQVMTVAGAMLLGYGAARLTAMVSQEMRNAVFGLVAQRAVRDAAREIFGHLHRLDLSFHLEKQTGGLVRALDRGTKGITQVLSSVVFHIFPTALEIGLVCGLLGWQFGPAFVGVTATTVVVYSAFTFITTAWRTQFRRRMNAADNEAATTATDSLLNFETVKHFNNEKLEMAQYDKALAKYESAAIKTTTSLAFLNAGQGTIISLGLTAMMWMAAQGVLDGTMTVGDLVLVNGLLFQISVPLNFLGTVYRETKQSLIDMDAMFRLQRVPTKIADAPDAKPLQLLPPGNPNAAIVLENVEFSYDGQRKILDGVSLRIPAGTTAALVGPSGCGKSTVLKMLFRFMDPTSGAITIDGQEVRNVQLDSLRSAIGVVPQDSSLFNQSLRHNIGYGRAGASDEEIAEATRLALLSDSIKNRFSNGLDTMVGERGMMISGGEKQRVLLSRVFLKNPHIVLFDEATSALDQTTETRLQQTIDEFLHSPPLPSPVAPVPAERKTGVFIAHRLATIANCDQIFVMKEGKVVERGTHEELLAIEGMYFDMWQAQHAEQATAA</sequence>
<dbReference type="InterPro" id="IPR027417">
    <property type="entry name" value="P-loop_NTPase"/>
</dbReference>
<keyword evidence="16 17" id="KW-0539">Nucleus</keyword>
<feature type="domain" description="HMG box" evidence="20">
    <location>
        <begin position="610"/>
        <end position="678"/>
    </location>
</feature>
<dbReference type="Gene3D" id="2.30.29.150">
    <property type="match status" value="1"/>
</dbReference>
<dbReference type="Gene3D" id="3.40.50.300">
    <property type="entry name" value="P-loop containing nucleotide triphosphate hydrolases"/>
    <property type="match status" value="1"/>
</dbReference>
<keyword evidence="15" id="KW-0234">DNA repair</keyword>
<dbReference type="GO" id="GO:0005524">
    <property type="term" value="F:ATP binding"/>
    <property type="evidence" value="ECO:0007669"/>
    <property type="project" value="UniProtKB-KW"/>
</dbReference>
<dbReference type="InterPro" id="IPR000969">
    <property type="entry name" value="SSRP1/POB3"/>
</dbReference>
<dbReference type="FunFam" id="2.30.29.150:FF:000001">
    <property type="entry name" value="Fact complex subunit ssrp1"/>
    <property type="match status" value="1"/>
</dbReference>
<feature type="transmembrane region" description="Helical" evidence="19">
    <location>
        <begin position="1067"/>
        <end position="1089"/>
    </location>
</feature>
<dbReference type="InterPro" id="IPR048993">
    <property type="entry name" value="SSRP1-like_PH1"/>
</dbReference>
<evidence type="ECO:0000256" key="8">
    <source>
        <dbReference type="ARBA" id="ARBA00022741"/>
    </source>
</evidence>
<keyword evidence="4" id="KW-0813">Transport</keyword>
<dbReference type="CDD" id="cd18582">
    <property type="entry name" value="ABC_6TM_ATM1_ABCB7"/>
    <property type="match status" value="1"/>
</dbReference>
<keyword evidence="10" id="KW-0067">ATP-binding</keyword>
<dbReference type="Pfam" id="PF17292">
    <property type="entry name" value="POB3_N"/>
    <property type="match status" value="1"/>
</dbReference>
<comment type="caution">
    <text evidence="23">The sequence shown here is derived from an EMBL/GenBank/DDBJ whole genome shotgun (WGS) entry which is preliminary data.</text>
</comment>
<dbReference type="SMART" id="SM00382">
    <property type="entry name" value="AAA"/>
    <property type="match status" value="1"/>
</dbReference>
<keyword evidence="14" id="KW-0804">Transcription</keyword>
<feature type="DNA-binding region" description="HMG box" evidence="17">
    <location>
        <begin position="610"/>
        <end position="678"/>
    </location>
</feature>
<evidence type="ECO:0000256" key="12">
    <source>
        <dbReference type="ARBA" id="ARBA00023015"/>
    </source>
</evidence>
<dbReference type="Gene3D" id="1.20.1560.10">
    <property type="entry name" value="ABC transporter type 1, transmembrane domain"/>
    <property type="match status" value="1"/>
</dbReference>
<dbReference type="PANTHER" id="PTHR45849">
    <property type="entry name" value="FACT COMPLEX SUBUNIT SSRP1"/>
    <property type="match status" value="1"/>
</dbReference>
<keyword evidence="6 19" id="KW-0812">Transmembrane</keyword>
<feature type="domain" description="ABC transporter" evidence="21">
    <location>
        <begin position="1168"/>
        <end position="1417"/>
    </location>
</feature>
<keyword evidence="17" id="KW-0238">DNA-binding</keyword>
<organism evidence="23 24">
    <name type="scientific">Chytriomyces confervae</name>
    <dbReference type="NCBI Taxonomy" id="246404"/>
    <lineage>
        <taxon>Eukaryota</taxon>
        <taxon>Fungi</taxon>
        <taxon>Fungi incertae sedis</taxon>
        <taxon>Chytridiomycota</taxon>
        <taxon>Chytridiomycota incertae sedis</taxon>
        <taxon>Chytridiomycetes</taxon>
        <taxon>Chytridiales</taxon>
        <taxon>Chytriomycetaceae</taxon>
        <taxon>Chytriomyces</taxon>
    </lineage>
</organism>
<feature type="domain" description="ABC transmembrane type-1" evidence="22">
    <location>
        <begin position="821"/>
        <end position="1129"/>
    </location>
</feature>
<name>A0A507FPC5_9FUNG</name>
<keyword evidence="5" id="KW-0158">Chromosome</keyword>
<comment type="similarity">
    <text evidence="3">Belongs to the SSRP1 family.</text>
</comment>
<dbReference type="GO" id="GO:0006281">
    <property type="term" value="P:DNA repair"/>
    <property type="evidence" value="ECO:0007669"/>
    <property type="project" value="UniProtKB-KW"/>
</dbReference>
<feature type="transmembrane region" description="Helical" evidence="19">
    <location>
        <begin position="986"/>
        <end position="1007"/>
    </location>
</feature>
<comment type="subcellular location">
    <subcellularLocation>
        <location evidence="2">Chromosome</location>
    </subcellularLocation>
    <subcellularLocation>
        <location evidence="1">Membrane</location>
        <topology evidence="1">Multi-pass membrane protein</topology>
    </subcellularLocation>
</comment>
<dbReference type="SUPFAM" id="SSF90123">
    <property type="entry name" value="ABC transporter transmembrane region"/>
    <property type="match status" value="1"/>
</dbReference>
<dbReference type="Pfam" id="PF21103">
    <property type="entry name" value="PH1_SSRP1-like"/>
    <property type="match status" value="1"/>
</dbReference>
<keyword evidence="8" id="KW-0547">Nucleotide-binding</keyword>
<dbReference type="InterPro" id="IPR013719">
    <property type="entry name" value="RTT106/SPT16-like_middle_dom"/>
</dbReference>
<dbReference type="InterPro" id="IPR050454">
    <property type="entry name" value="RTT106/SSRP1_HistChap/FACT"/>
</dbReference>
<dbReference type="PROSITE" id="PS50118">
    <property type="entry name" value="HMG_BOX_2"/>
    <property type="match status" value="1"/>
</dbReference>
<keyword evidence="24" id="KW-1185">Reference proteome</keyword>
<dbReference type="Pfam" id="PF08512">
    <property type="entry name" value="Rttp106-like_middle"/>
    <property type="match status" value="1"/>
</dbReference>
<keyword evidence="13 19" id="KW-0472">Membrane</keyword>
<dbReference type="Gene3D" id="2.30.29.30">
    <property type="entry name" value="Pleckstrin-homology domain (PH domain)/Phosphotyrosine-binding domain (PTB)"/>
    <property type="match status" value="2"/>
</dbReference>
<dbReference type="Pfam" id="PF00505">
    <property type="entry name" value="HMG_box"/>
    <property type="match status" value="1"/>
</dbReference>
<dbReference type="FunFam" id="3.40.50.300:FF:000604">
    <property type="entry name" value="ABC transporter B family member 28"/>
    <property type="match status" value="1"/>
</dbReference>
<protein>
    <submittedName>
        <fullName evidence="23">Uncharacterized protein</fullName>
    </submittedName>
</protein>
<dbReference type="GO" id="GO:0005737">
    <property type="term" value="C:cytoplasm"/>
    <property type="evidence" value="ECO:0007669"/>
    <property type="project" value="UniProtKB-ARBA"/>
</dbReference>
<evidence type="ECO:0000256" key="18">
    <source>
        <dbReference type="SAM" id="MobiDB-lite"/>
    </source>
</evidence>
<feature type="transmembrane region" description="Helical" evidence="19">
    <location>
        <begin position="1104"/>
        <end position="1124"/>
    </location>
</feature>
<evidence type="ECO:0000256" key="9">
    <source>
        <dbReference type="ARBA" id="ARBA00022763"/>
    </source>
</evidence>
<dbReference type="EMBL" id="QEAP01000006">
    <property type="protein sequence ID" value="TPX78291.1"/>
    <property type="molecule type" value="Genomic_DNA"/>
</dbReference>
<evidence type="ECO:0000313" key="23">
    <source>
        <dbReference type="EMBL" id="TPX78291.1"/>
    </source>
</evidence>
<evidence type="ECO:0000256" key="5">
    <source>
        <dbReference type="ARBA" id="ARBA00022454"/>
    </source>
</evidence>
<dbReference type="GO" id="GO:0006260">
    <property type="term" value="P:DNA replication"/>
    <property type="evidence" value="ECO:0007669"/>
    <property type="project" value="UniProtKB-KW"/>
</dbReference>
<keyword evidence="7" id="KW-0235">DNA replication</keyword>
<dbReference type="GO" id="GO:0035101">
    <property type="term" value="C:FACT complex"/>
    <property type="evidence" value="ECO:0007669"/>
    <property type="project" value="TreeGrafter"/>
</dbReference>
<dbReference type="SMART" id="SM01287">
    <property type="entry name" value="Rtt106"/>
    <property type="match status" value="1"/>
</dbReference>
<feature type="region of interest" description="Disordered" evidence="18">
    <location>
        <begin position="484"/>
        <end position="618"/>
    </location>
</feature>
<feature type="compositionally biased region" description="Basic and acidic residues" evidence="18">
    <location>
        <begin position="596"/>
        <end position="608"/>
    </location>
</feature>
<dbReference type="InterPro" id="IPR017871">
    <property type="entry name" value="ABC_transporter-like_CS"/>
</dbReference>
<dbReference type="InterPro" id="IPR035417">
    <property type="entry name" value="SSRP1/POB3_N"/>
</dbReference>
<evidence type="ECO:0000259" key="22">
    <source>
        <dbReference type="PROSITE" id="PS50929"/>
    </source>
</evidence>
<evidence type="ECO:0000256" key="13">
    <source>
        <dbReference type="ARBA" id="ARBA00023136"/>
    </source>
</evidence>
<dbReference type="Gene3D" id="2.30.29.220">
    <property type="entry name" value="Structure-specific recognition protein (SSRP1)"/>
    <property type="match status" value="1"/>
</dbReference>
<dbReference type="SMART" id="SM00398">
    <property type="entry name" value="HMG"/>
    <property type="match status" value="1"/>
</dbReference>
<evidence type="ECO:0000256" key="2">
    <source>
        <dbReference type="ARBA" id="ARBA00004286"/>
    </source>
</evidence>
<evidence type="ECO:0000313" key="24">
    <source>
        <dbReference type="Proteomes" id="UP000320333"/>
    </source>
</evidence>
<dbReference type="OrthoDB" id="6500128at2759"/>
<dbReference type="InterPro" id="IPR036640">
    <property type="entry name" value="ABC1_TM_sf"/>
</dbReference>
<evidence type="ECO:0000256" key="16">
    <source>
        <dbReference type="ARBA" id="ARBA00023242"/>
    </source>
</evidence>
<dbReference type="InterPro" id="IPR036910">
    <property type="entry name" value="HMG_box_dom_sf"/>
</dbReference>
<evidence type="ECO:0000256" key="15">
    <source>
        <dbReference type="ARBA" id="ARBA00023204"/>
    </source>
</evidence>
<dbReference type="SUPFAM" id="SSF47095">
    <property type="entry name" value="HMG-box"/>
    <property type="match status" value="1"/>
</dbReference>
<keyword evidence="9" id="KW-0227">DNA damage</keyword>
<dbReference type="InterPro" id="IPR038167">
    <property type="entry name" value="SSRP1_sf"/>
</dbReference>
<dbReference type="Gene3D" id="1.10.30.10">
    <property type="entry name" value="High mobility group box domain"/>
    <property type="match status" value="1"/>
</dbReference>
<dbReference type="Pfam" id="PF03531">
    <property type="entry name" value="SSrecog"/>
    <property type="match status" value="1"/>
</dbReference>
<evidence type="ECO:0000256" key="7">
    <source>
        <dbReference type="ARBA" id="ARBA00022705"/>
    </source>
</evidence>
<evidence type="ECO:0000256" key="4">
    <source>
        <dbReference type="ARBA" id="ARBA00022448"/>
    </source>
</evidence>
<dbReference type="PRINTS" id="PR00887">
    <property type="entry name" value="SSRCOGNITION"/>
</dbReference>
<dbReference type="PANTHER" id="PTHR45849:SF1">
    <property type="entry name" value="FACT COMPLEX SUBUNIT SSRP1"/>
    <property type="match status" value="1"/>
</dbReference>
<reference evidence="23 24" key="1">
    <citation type="journal article" date="2019" name="Sci. Rep.">
        <title>Comparative genomics of chytrid fungi reveal insights into the obligate biotrophic and pathogenic lifestyle of Synchytrium endobioticum.</title>
        <authorList>
            <person name="van de Vossenberg B.T.L.H."/>
            <person name="Warris S."/>
            <person name="Nguyen H.D.T."/>
            <person name="van Gent-Pelzer M.P.E."/>
            <person name="Joly D.L."/>
            <person name="van de Geest H.C."/>
            <person name="Bonants P.J.M."/>
            <person name="Smith D.S."/>
            <person name="Levesque C.A."/>
            <person name="van der Lee T.A.J."/>
        </authorList>
    </citation>
    <scope>NUCLEOTIDE SEQUENCE [LARGE SCALE GENOMIC DNA]</scope>
    <source>
        <strain evidence="23 24">CBS 675.73</strain>
    </source>
</reference>
<dbReference type="SUPFAM" id="SSF52540">
    <property type="entry name" value="P-loop containing nucleoside triphosphate hydrolases"/>
    <property type="match status" value="1"/>
</dbReference>
<dbReference type="InterPro" id="IPR003593">
    <property type="entry name" value="AAA+_ATPase"/>
</dbReference>
<dbReference type="PROSITE" id="PS50893">
    <property type="entry name" value="ABC_TRANSPORTER_2"/>
    <property type="match status" value="1"/>
</dbReference>